<dbReference type="SMART" id="SM00838">
    <property type="entry name" value="EFG_C"/>
    <property type="match status" value="1"/>
</dbReference>
<dbReference type="Pfam" id="PF16004">
    <property type="entry name" value="EFTUD2"/>
    <property type="match status" value="1"/>
</dbReference>
<evidence type="ECO:0000256" key="4">
    <source>
        <dbReference type="ARBA" id="ARBA00023134"/>
    </source>
</evidence>
<dbReference type="InterPro" id="IPR005517">
    <property type="entry name" value="Transl_elong_EFG/EF2_IV"/>
</dbReference>
<dbReference type="Gene3D" id="3.30.70.240">
    <property type="match status" value="1"/>
</dbReference>
<dbReference type="GO" id="GO:0000398">
    <property type="term" value="P:mRNA splicing, via spliceosome"/>
    <property type="evidence" value="ECO:0007669"/>
    <property type="project" value="TreeGrafter"/>
</dbReference>
<feature type="compositionally biased region" description="Acidic residues" evidence="7">
    <location>
        <begin position="18"/>
        <end position="33"/>
    </location>
</feature>
<dbReference type="GO" id="GO:0005829">
    <property type="term" value="C:cytosol"/>
    <property type="evidence" value="ECO:0007669"/>
    <property type="project" value="TreeGrafter"/>
</dbReference>
<dbReference type="InterPro" id="IPR035647">
    <property type="entry name" value="EFG_III/V"/>
</dbReference>
<gene>
    <name evidence="9" type="ORF">HAND00432_LOCUS2880</name>
</gene>
<dbReference type="FunFam" id="3.30.70.870:FF:000002">
    <property type="entry name" value="Translation elongation factor 2"/>
    <property type="match status" value="1"/>
</dbReference>
<dbReference type="PANTHER" id="PTHR42908">
    <property type="entry name" value="TRANSLATION ELONGATION FACTOR-RELATED"/>
    <property type="match status" value="1"/>
</dbReference>
<comment type="subcellular location">
    <subcellularLocation>
        <location evidence="1">Nucleus</location>
    </subcellularLocation>
</comment>
<proteinExistence type="predicted"/>
<dbReference type="FunFam" id="2.40.30.10:FF:000029">
    <property type="entry name" value="116 kDa U5 small nuclear ribonucleoprotein component"/>
    <property type="match status" value="1"/>
</dbReference>
<dbReference type="SUPFAM" id="SSF50447">
    <property type="entry name" value="Translation proteins"/>
    <property type="match status" value="1"/>
</dbReference>
<dbReference type="InterPro" id="IPR020568">
    <property type="entry name" value="Ribosomal_Su5_D2-typ_SF"/>
</dbReference>
<dbReference type="Gene3D" id="3.30.70.870">
    <property type="entry name" value="Elongation Factor G (Translational Gtpase), domain 3"/>
    <property type="match status" value="1"/>
</dbReference>
<keyword evidence="6" id="KW-0539">Nucleus</keyword>
<dbReference type="InterPro" id="IPR004161">
    <property type="entry name" value="EFTu-like_2"/>
</dbReference>
<dbReference type="CDD" id="cd04098">
    <property type="entry name" value="eEF2_C_snRNP"/>
    <property type="match status" value="1"/>
</dbReference>
<organism evidence="9">
    <name type="scientific">Hemiselmis andersenii</name>
    <name type="common">Cryptophyte alga</name>
    <dbReference type="NCBI Taxonomy" id="464988"/>
    <lineage>
        <taxon>Eukaryota</taxon>
        <taxon>Cryptophyceae</taxon>
        <taxon>Cryptomonadales</taxon>
        <taxon>Hemiselmidaceae</taxon>
        <taxon>Hemiselmis</taxon>
    </lineage>
</organism>
<keyword evidence="4" id="KW-0342">GTP-binding</keyword>
<evidence type="ECO:0000256" key="7">
    <source>
        <dbReference type="SAM" id="MobiDB-lite"/>
    </source>
</evidence>
<sequence length="996" mass="110392">MDEEELYDEFGNYIGPDVADEDDDEGDSEDDALENAYGAAAPGEGGDDAMEEDEGGEEDASMAVVLHEDKKYYPDAEDVYPDAQTMVQEEDTQPLDKPIIAPIRTKHFDHVEKKTPVTPYTAQYLADVSSNPELIRNVCIAGHLHSGKTTLMDCLVRQTHSFGSKLESEFEKKWDMCEDMRYLDTRIDEQQRKLGIKSMPMTLLLPNTKGKNYAVNWLDTPGHVNFIDEVAAAMRVSDGLLLVVDAVDGVQLNTERVVRLACSEGLPIVLCINKIDRLVLELKLPPQDAYFKLKNVIDEVNALVQQWGGVVGSCVGEEAGGELTPANGSVVLASSLFGFSFTVEQFATVYADTYRNFPAKELAARLWGDFWFDEASRKFKRTAPPGGGVRAFVHFVIEPLYKMFSQAVGEDPKELSACMSTLGISLNKKELTKDVKPLMRTIFSGFFGNHSGLVDCVSKLLPSPARASEPFVRLNYTGELNTEVALDAMKGTGEGPLMMQIVKLYHKPDCASFDAFGRIVSGTVKVGDTVSVLGEGYSLDDDEDMTVKTVTDLWLYEGRYRIPIDKASAGMLVLVGGIDDSIIKTATVAHNGVHTDEQCIFRPLQHPTRSVIKLALEPLNPSELPKMLDGLRKVNKSFPLLSTKVEESGEHLVLGTGELFLDCVMHDLRQMYSEIEIKTADPSVSFCETVVETSSLKCFAETPNKRNKITLISEPLEKGLAEDIEAGLISTSWDRKRQATFLQHKYDWDVLAARSVWAFGPESNGANVLVDDTLPSEVDKQLLGHVKDSVVQGFQWGTREGPLCDEPIRNVKFKILDATVDASPVHRGGGQIIPTARRVAYSAFLMATPRLMEPVFYVEIQAPADCITAIYTVLARRRGHVTADNPKPGSPLYNIKAYIPVVDSFGFETDLRTHTQGQAFCLQVFDHWAIVPGDPLDKSIVLRPLEPSPAPHLAREFMVKTRRRKGMSEDVSINKFFDDPMLLELARQDADLQAYF</sequence>
<dbReference type="InterPro" id="IPR014721">
    <property type="entry name" value="Ribsml_uS5_D2-typ_fold_subgr"/>
</dbReference>
<dbReference type="Gene3D" id="3.30.230.10">
    <property type="match status" value="1"/>
</dbReference>
<dbReference type="SUPFAM" id="SSF54980">
    <property type="entry name" value="EF-G C-terminal domain-like"/>
    <property type="match status" value="2"/>
</dbReference>
<dbReference type="CDD" id="cd04167">
    <property type="entry name" value="Snu114p"/>
    <property type="match status" value="1"/>
</dbReference>
<dbReference type="SUPFAM" id="SSF54211">
    <property type="entry name" value="Ribosomal protein S5 domain 2-like"/>
    <property type="match status" value="1"/>
</dbReference>
<accession>A0A6U4N9A1</accession>
<dbReference type="Gene3D" id="3.90.1430.10">
    <property type="entry name" value="Yeast translation eEF2 (G' domain)"/>
    <property type="match status" value="1"/>
</dbReference>
<dbReference type="InterPro" id="IPR035655">
    <property type="entry name" value="U5-116kDa_C"/>
</dbReference>
<keyword evidence="5" id="KW-0508">mRNA splicing</keyword>
<dbReference type="PRINTS" id="PR00315">
    <property type="entry name" value="ELONGATNFCT"/>
</dbReference>
<dbReference type="PANTHER" id="PTHR42908:SF6">
    <property type="entry name" value="116 KDA U5 SMALL NUCLEAR RIBONUCLEOPROTEIN COMPONENT"/>
    <property type="match status" value="1"/>
</dbReference>
<evidence type="ECO:0000256" key="1">
    <source>
        <dbReference type="ARBA" id="ARBA00004123"/>
    </source>
</evidence>
<dbReference type="GO" id="GO:0030623">
    <property type="term" value="F:U5 snRNA binding"/>
    <property type="evidence" value="ECO:0007669"/>
    <property type="project" value="TreeGrafter"/>
</dbReference>
<dbReference type="InterPro" id="IPR031950">
    <property type="entry name" value="EFTUD2_N"/>
</dbReference>
<dbReference type="InterPro" id="IPR005225">
    <property type="entry name" value="Small_GTP-bd"/>
</dbReference>
<dbReference type="InterPro" id="IPR044121">
    <property type="entry name" value="Snu114_GTP-bd"/>
</dbReference>
<dbReference type="SMART" id="SM00889">
    <property type="entry name" value="EFG_IV"/>
    <property type="match status" value="1"/>
</dbReference>
<dbReference type="EMBL" id="HBFX01004655">
    <property type="protein sequence ID" value="CAD8948362.1"/>
    <property type="molecule type" value="Transcribed_RNA"/>
</dbReference>
<dbReference type="Pfam" id="PF03144">
    <property type="entry name" value="GTP_EFTU_D2"/>
    <property type="match status" value="1"/>
</dbReference>
<dbReference type="CDD" id="cd04090">
    <property type="entry name" value="EF2_II_snRNP"/>
    <property type="match status" value="1"/>
</dbReference>
<feature type="compositionally biased region" description="Acidic residues" evidence="7">
    <location>
        <begin position="45"/>
        <end position="60"/>
    </location>
</feature>
<dbReference type="FunFam" id="3.30.230.10:FF:000009">
    <property type="entry name" value="116 kDa U5 small nuclear ribonucleoprotein component"/>
    <property type="match status" value="1"/>
</dbReference>
<dbReference type="FunFam" id="3.40.50.300:FF:000646">
    <property type="entry name" value="U5 small nuclear ribonucleoprotein component"/>
    <property type="match status" value="1"/>
</dbReference>
<keyword evidence="3" id="KW-0547">Nucleotide-binding</keyword>
<dbReference type="NCBIfam" id="TIGR00231">
    <property type="entry name" value="small_GTP"/>
    <property type="match status" value="1"/>
</dbReference>
<dbReference type="Gene3D" id="3.40.50.300">
    <property type="entry name" value="P-loop containing nucleotide triphosphate hydrolases"/>
    <property type="match status" value="1"/>
</dbReference>
<evidence type="ECO:0000256" key="5">
    <source>
        <dbReference type="ARBA" id="ARBA00023187"/>
    </source>
</evidence>
<dbReference type="CDD" id="cd16264">
    <property type="entry name" value="snRNP_III"/>
    <property type="match status" value="1"/>
</dbReference>
<dbReference type="Pfam" id="PF00009">
    <property type="entry name" value="GTP_EFTU"/>
    <property type="match status" value="1"/>
</dbReference>
<dbReference type="InterPro" id="IPR027417">
    <property type="entry name" value="P-loop_NTPase"/>
</dbReference>
<dbReference type="InterPro" id="IPR009000">
    <property type="entry name" value="Transl_B-barrel_sf"/>
</dbReference>
<feature type="domain" description="Tr-type G" evidence="8">
    <location>
        <begin position="133"/>
        <end position="359"/>
    </location>
</feature>
<dbReference type="Gene3D" id="2.40.30.10">
    <property type="entry name" value="Translation factors"/>
    <property type="match status" value="1"/>
</dbReference>
<dbReference type="GO" id="GO:0003924">
    <property type="term" value="F:GTPase activity"/>
    <property type="evidence" value="ECO:0007669"/>
    <property type="project" value="InterPro"/>
</dbReference>
<dbReference type="GO" id="GO:0071007">
    <property type="term" value="C:U2-type catalytic step 2 spliceosome"/>
    <property type="evidence" value="ECO:0007669"/>
    <property type="project" value="TreeGrafter"/>
</dbReference>
<dbReference type="CDD" id="cd01683">
    <property type="entry name" value="EF2_IV_snRNP"/>
    <property type="match status" value="1"/>
</dbReference>
<dbReference type="FunFam" id="3.30.70.240:FF:000004">
    <property type="entry name" value="116 kDa U5 small nuclear ribonucleoprotein"/>
    <property type="match status" value="1"/>
</dbReference>
<evidence type="ECO:0000313" key="9">
    <source>
        <dbReference type="EMBL" id="CAD8948362.1"/>
    </source>
</evidence>
<evidence type="ECO:0000256" key="2">
    <source>
        <dbReference type="ARBA" id="ARBA00022664"/>
    </source>
</evidence>
<dbReference type="SUPFAM" id="SSF52540">
    <property type="entry name" value="P-loop containing nucleoside triphosphate hydrolases"/>
    <property type="match status" value="1"/>
</dbReference>
<reference evidence="9" key="1">
    <citation type="submission" date="2021-01" db="EMBL/GenBank/DDBJ databases">
        <authorList>
            <person name="Corre E."/>
            <person name="Pelletier E."/>
            <person name="Niang G."/>
            <person name="Scheremetjew M."/>
            <person name="Finn R."/>
            <person name="Kale V."/>
            <person name="Holt S."/>
            <person name="Cochrane G."/>
            <person name="Meng A."/>
            <person name="Brown T."/>
            <person name="Cohen L."/>
        </authorList>
    </citation>
    <scope>NUCLEOTIDE SEQUENCE</scope>
    <source>
        <strain evidence="9">CCMP644</strain>
    </source>
</reference>
<dbReference type="GO" id="GO:0005525">
    <property type="term" value="F:GTP binding"/>
    <property type="evidence" value="ECO:0007669"/>
    <property type="project" value="UniProtKB-KW"/>
</dbReference>
<dbReference type="Pfam" id="PF03764">
    <property type="entry name" value="EFG_IV"/>
    <property type="match status" value="1"/>
</dbReference>
<dbReference type="InterPro" id="IPR000640">
    <property type="entry name" value="EFG_V-like"/>
</dbReference>
<evidence type="ECO:0000256" key="6">
    <source>
        <dbReference type="ARBA" id="ARBA00023242"/>
    </source>
</evidence>
<protein>
    <recommendedName>
        <fullName evidence="8">Tr-type G domain-containing protein</fullName>
    </recommendedName>
</protein>
<feature type="region of interest" description="Disordered" evidence="7">
    <location>
        <begin position="1"/>
        <end position="61"/>
    </location>
</feature>
<dbReference type="PROSITE" id="PS51722">
    <property type="entry name" value="G_TR_2"/>
    <property type="match status" value="1"/>
</dbReference>
<name>A0A6U4N9A1_HEMAN</name>
<dbReference type="Pfam" id="PF00679">
    <property type="entry name" value="EFG_C"/>
    <property type="match status" value="1"/>
</dbReference>
<evidence type="ECO:0000256" key="3">
    <source>
        <dbReference type="ARBA" id="ARBA00022741"/>
    </source>
</evidence>
<dbReference type="InterPro" id="IPR000795">
    <property type="entry name" value="T_Tr_GTP-bd_dom"/>
</dbReference>
<dbReference type="GO" id="GO:0046540">
    <property type="term" value="C:U4/U6 x U5 tri-snRNP complex"/>
    <property type="evidence" value="ECO:0007669"/>
    <property type="project" value="TreeGrafter"/>
</dbReference>
<evidence type="ECO:0000259" key="8">
    <source>
        <dbReference type="PROSITE" id="PS51722"/>
    </source>
</evidence>
<dbReference type="AlphaFoldDB" id="A0A6U4N9A1"/>
<keyword evidence="2" id="KW-0507">mRNA processing</keyword>